<evidence type="ECO:0000259" key="1">
    <source>
        <dbReference type="Pfam" id="PF04471"/>
    </source>
</evidence>
<dbReference type="OrthoDB" id="185336at2157"/>
<name>A0A8T8DYJ9_9EURY</name>
<dbReference type="InterPro" id="IPR052906">
    <property type="entry name" value="Type_IV_Methyl-Rstrct_Enzyme"/>
</dbReference>
<dbReference type="InterPro" id="IPR011335">
    <property type="entry name" value="Restrct_endonuc-II-like"/>
</dbReference>
<keyword evidence="2" id="KW-0378">Hydrolase</keyword>
<protein>
    <submittedName>
        <fullName evidence="2">Restriction endonuclease</fullName>
    </submittedName>
</protein>
<dbReference type="InterPro" id="IPR007560">
    <property type="entry name" value="Restrct_endonuc_IV_Mrr"/>
</dbReference>
<proteinExistence type="predicted"/>
<feature type="domain" description="Restriction endonuclease type IV Mrr" evidence="1">
    <location>
        <begin position="12"/>
        <end position="124"/>
    </location>
</feature>
<dbReference type="Gene3D" id="3.40.1350.10">
    <property type="match status" value="1"/>
</dbReference>
<dbReference type="InterPro" id="IPR011856">
    <property type="entry name" value="tRNA_endonuc-like_dom_sf"/>
</dbReference>
<reference evidence="2 3" key="1">
    <citation type="submission" date="2021-01" db="EMBL/GenBank/DDBJ databases">
        <title>Genome Sequence and Methylation Pattern of Haloterrigena salifodinae BOL5-1, An Extremely Halophilic Archaeon from a Bolivian Salt Mine.</title>
        <authorList>
            <person name="DasSarma P."/>
            <person name="Anton B.P."/>
            <person name="DasSarma S.L."/>
            <person name="von Ehrenheim H.A.L."/>
            <person name="Martinez F.L."/>
            <person name="Guzman D."/>
            <person name="Roberts R.J."/>
            <person name="DasSarma S."/>
        </authorList>
    </citation>
    <scope>NUCLEOTIDE SEQUENCE [LARGE SCALE GENOMIC DNA]</scope>
    <source>
        <strain evidence="2 3">BOL5-1</strain>
    </source>
</reference>
<evidence type="ECO:0000313" key="2">
    <source>
        <dbReference type="EMBL" id="QRV14654.1"/>
    </source>
</evidence>
<dbReference type="RefSeq" id="WP_204747387.1">
    <property type="nucleotide sequence ID" value="NZ_CP069188.1"/>
</dbReference>
<gene>
    <name evidence="2" type="ORF">JMJ58_17245</name>
</gene>
<keyword evidence="3" id="KW-1185">Reference proteome</keyword>
<keyword evidence="2" id="KW-0255">Endonuclease</keyword>
<keyword evidence="2" id="KW-0540">Nuclease</keyword>
<dbReference type="SUPFAM" id="SSF52980">
    <property type="entry name" value="Restriction endonuclease-like"/>
    <property type="match status" value="1"/>
</dbReference>
<dbReference type="Proteomes" id="UP000637819">
    <property type="component" value="Chromosome"/>
</dbReference>
<dbReference type="GeneID" id="62876907"/>
<dbReference type="EMBL" id="CP069188">
    <property type="protein sequence ID" value="QRV14654.1"/>
    <property type="molecule type" value="Genomic_DNA"/>
</dbReference>
<dbReference type="GO" id="GO:0003677">
    <property type="term" value="F:DNA binding"/>
    <property type="evidence" value="ECO:0007669"/>
    <property type="project" value="InterPro"/>
</dbReference>
<dbReference type="GO" id="GO:0015666">
    <property type="term" value="F:restriction endodeoxyribonuclease activity"/>
    <property type="evidence" value="ECO:0007669"/>
    <property type="project" value="TreeGrafter"/>
</dbReference>
<sequence>MSDIEDLLSKLRGLDPYEFEQLVAELWEERGWQTAVSEPGADQGIDVMASKQFPYEEKIAIQAKRYGSNSRVSGPDIQQYAALKQNSGVDQVVVVTTGKFTGAAQDRAEELNVKCIDGKRLTAFIGDLNAEDIVNKYVEVASLGETSSSTNPSISTPKIKVEIIGLLKGSEIADYSTFPRTDLEDEFRGGGFSEREAVILEVTSVNSKVQFNTHEVTFGSKKGYEYEGSNPAFVGYFEQSLENQFSKFNDSISPKQSKTFICVTEPIPDGVDITSVNYDGEFSFSLEFGEQSERLHNSDPREVL</sequence>
<dbReference type="GO" id="GO:0009307">
    <property type="term" value="P:DNA restriction-modification system"/>
    <property type="evidence" value="ECO:0007669"/>
    <property type="project" value="InterPro"/>
</dbReference>
<evidence type="ECO:0000313" key="3">
    <source>
        <dbReference type="Proteomes" id="UP000637819"/>
    </source>
</evidence>
<dbReference type="PANTHER" id="PTHR30015:SF7">
    <property type="entry name" value="TYPE IV METHYL-DIRECTED RESTRICTION ENZYME ECOKMRR"/>
    <property type="match status" value="1"/>
</dbReference>
<dbReference type="AlphaFoldDB" id="A0A8T8DYJ9"/>
<dbReference type="PANTHER" id="PTHR30015">
    <property type="entry name" value="MRR RESTRICTION SYSTEM PROTEIN"/>
    <property type="match status" value="1"/>
</dbReference>
<accession>A0A8T8DYJ9</accession>
<organism evidence="2 3">
    <name type="scientific">Haloterrigena salifodinae</name>
    <dbReference type="NCBI Taxonomy" id="2675099"/>
    <lineage>
        <taxon>Archaea</taxon>
        <taxon>Methanobacteriati</taxon>
        <taxon>Methanobacteriota</taxon>
        <taxon>Stenosarchaea group</taxon>
        <taxon>Halobacteria</taxon>
        <taxon>Halobacteriales</taxon>
        <taxon>Natrialbaceae</taxon>
        <taxon>Haloterrigena</taxon>
    </lineage>
</organism>
<dbReference type="Pfam" id="PF04471">
    <property type="entry name" value="Mrr_cat"/>
    <property type="match status" value="1"/>
</dbReference>
<dbReference type="KEGG" id="hsal:JMJ58_17245"/>